<proteinExistence type="predicted"/>
<keyword evidence="4" id="KW-1185">Reference proteome</keyword>
<reference evidence="3 4" key="1">
    <citation type="submission" date="2016-09" db="EMBL/GenBank/DDBJ databases">
        <title>The draft genome of Dichanthelium oligosanthes: A C3 panicoid grass species.</title>
        <authorList>
            <person name="Studer A.J."/>
            <person name="Schnable J.C."/>
            <person name="Brutnell T.P."/>
        </authorList>
    </citation>
    <scope>NUCLEOTIDE SEQUENCE [LARGE SCALE GENOMIC DNA]</scope>
    <source>
        <strain evidence="4">cv. Kellogg 1175</strain>
        <tissue evidence="3">Leaf</tissue>
    </source>
</reference>
<keyword evidence="1" id="KW-0677">Repeat</keyword>
<dbReference type="OrthoDB" id="693179at2759"/>
<gene>
    <name evidence="3" type="ORF">BAE44_0017438</name>
</gene>
<dbReference type="Proteomes" id="UP000095767">
    <property type="component" value="Unassembled WGS sequence"/>
</dbReference>
<dbReference type="EMBL" id="LWDX02047630">
    <property type="protein sequence ID" value="OEL21543.1"/>
    <property type="molecule type" value="Genomic_DNA"/>
</dbReference>
<dbReference type="AlphaFoldDB" id="A0A1E5V8Q5"/>
<evidence type="ECO:0000259" key="2">
    <source>
        <dbReference type="Pfam" id="PF23598"/>
    </source>
</evidence>
<evidence type="ECO:0000313" key="3">
    <source>
        <dbReference type="EMBL" id="OEL21543.1"/>
    </source>
</evidence>
<evidence type="ECO:0000313" key="4">
    <source>
        <dbReference type="Proteomes" id="UP000095767"/>
    </source>
</evidence>
<comment type="caution">
    <text evidence="3">The sequence shown here is derived from an EMBL/GenBank/DDBJ whole genome shotgun (WGS) entry which is preliminary data.</text>
</comment>
<evidence type="ECO:0000256" key="1">
    <source>
        <dbReference type="ARBA" id="ARBA00022737"/>
    </source>
</evidence>
<accession>A0A1E5V8Q5</accession>
<dbReference type="SUPFAM" id="SSF52047">
    <property type="entry name" value="RNI-like"/>
    <property type="match status" value="1"/>
</dbReference>
<dbReference type="PANTHER" id="PTHR47186">
    <property type="entry name" value="LEUCINE-RICH REPEAT-CONTAINING PROTEIN 57"/>
    <property type="match status" value="1"/>
</dbReference>
<dbReference type="InterPro" id="IPR032675">
    <property type="entry name" value="LRR_dom_sf"/>
</dbReference>
<dbReference type="PANTHER" id="PTHR47186:SF22">
    <property type="entry name" value="OS11G0589401 PROTEIN"/>
    <property type="match status" value="1"/>
</dbReference>
<sequence>MVLELICSLSREESFVTTLLDDIRQSKPYPGRKVPWLSLHNATWPSMEMSKLRSLTISTVNSMPSHLSRCHLLRVLDLQDCNLEYHPSLRFLGNLFHLRYLSLAQTGYTGELPPVDIGKLHTRLPNRLRDLTSLEDLMWARMDSACTVEELGHLTQLRILKVYLRTVDERVCKALVASLGKLHRIQSLIVLMPHGVAVDLEGSLESLSNLSHFCIHDTKSLPTWISPASLVLLSYLEIVVVQVRREDIQVLGKLQALCYPNVRVSGNKKVRDRFMVSPGAFPCVIKCSFYGFTTVPSMFPSGAMPMLEEFRFCNQLEYFSRGEFTADDLALGHLPSLQSVYVLLCSPPRTFFLLMTD</sequence>
<protein>
    <recommendedName>
        <fullName evidence="2">Disease resistance R13L4/SHOC-2-like LRR domain-containing protein</fullName>
    </recommendedName>
</protein>
<name>A0A1E5V8Q5_9POAL</name>
<feature type="domain" description="Disease resistance R13L4/SHOC-2-like LRR" evidence="2">
    <location>
        <begin position="121"/>
        <end position="344"/>
    </location>
</feature>
<dbReference type="Gene3D" id="3.80.10.10">
    <property type="entry name" value="Ribonuclease Inhibitor"/>
    <property type="match status" value="1"/>
</dbReference>
<dbReference type="InterPro" id="IPR055414">
    <property type="entry name" value="LRR_R13L4/SHOC2-like"/>
</dbReference>
<dbReference type="STRING" id="888268.A0A1E5V8Q5"/>
<organism evidence="3 4">
    <name type="scientific">Dichanthelium oligosanthes</name>
    <dbReference type="NCBI Taxonomy" id="888268"/>
    <lineage>
        <taxon>Eukaryota</taxon>
        <taxon>Viridiplantae</taxon>
        <taxon>Streptophyta</taxon>
        <taxon>Embryophyta</taxon>
        <taxon>Tracheophyta</taxon>
        <taxon>Spermatophyta</taxon>
        <taxon>Magnoliopsida</taxon>
        <taxon>Liliopsida</taxon>
        <taxon>Poales</taxon>
        <taxon>Poaceae</taxon>
        <taxon>PACMAD clade</taxon>
        <taxon>Panicoideae</taxon>
        <taxon>Panicodae</taxon>
        <taxon>Paniceae</taxon>
        <taxon>Dichantheliinae</taxon>
        <taxon>Dichanthelium</taxon>
    </lineage>
</organism>
<dbReference type="Pfam" id="PF23598">
    <property type="entry name" value="LRR_14"/>
    <property type="match status" value="1"/>
</dbReference>